<dbReference type="EMBL" id="CCKJ01000245">
    <property type="protein sequence ID" value="CDU01330.1"/>
    <property type="molecule type" value="Genomic_DNA"/>
</dbReference>
<reference evidence="1 2" key="1">
    <citation type="submission" date="2014-06" db="EMBL/GenBank/DDBJ databases">
        <authorList>
            <person name="Le Roux F."/>
        </authorList>
    </citation>
    <scope>NUCLEOTIDE SEQUENCE [LARGE SCALE GENOMIC DNA]</scope>
    <source>
        <strain evidence="1 2">J2-31</strain>
    </source>
</reference>
<proteinExistence type="predicted"/>
<comment type="caution">
    <text evidence="1">The sequence shown here is derived from an EMBL/GenBank/DDBJ whole genome shotgun (WGS) entry which is preliminary data.</text>
</comment>
<organism evidence="1 2">
    <name type="scientific">Vibrio coralliirubri</name>
    <dbReference type="NCBI Taxonomy" id="1516159"/>
    <lineage>
        <taxon>Bacteria</taxon>
        <taxon>Pseudomonadati</taxon>
        <taxon>Pseudomonadota</taxon>
        <taxon>Gammaproteobacteria</taxon>
        <taxon>Vibrionales</taxon>
        <taxon>Vibrionaceae</taxon>
        <taxon>Vibrio</taxon>
    </lineage>
</organism>
<protein>
    <submittedName>
        <fullName evidence="1">Uncharacterized protein</fullName>
    </submittedName>
</protein>
<dbReference type="Proteomes" id="UP000041625">
    <property type="component" value="Unassembled WGS sequence"/>
</dbReference>
<name>A0AA86XV50_9VIBR</name>
<keyword evidence="2" id="KW-1185">Reference proteome</keyword>
<dbReference type="AlphaFoldDB" id="A0AA86XV50"/>
<evidence type="ECO:0000313" key="1">
    <source>
        <dbReference type="EMBL" id="CDU01330.1"/>
    </source>
</evidence>
<accession>A0AA86XV50</accession>
<sequence length="63" mass="7052">MKAITCWVGRFVTQALKINDNAKVRKGAKSRQVVCSESLSHQMRNDIGLDCESSDAADYTKYL</sequence>
<gene>
    <name evidence="1" type="ORF">VCR31J2_90178</name>
</gene>
<evidence type="ECO:0000313" key="2">
    <source>
        <dbReference type="Proteomes" id="UP000041625"/>
    </source>
</evidence>